<keyword evidence="7" id="KW-1185">Reference proteome</keyword>
<organism evidence="6 7">
    <name type="scientific">Popillia japonica</name>
    <name type="common">Japanese beetle</name>
    <dbReference type="NCBI Taxonomy" id="7064"/>
    <lineage>
        <taxon>Eukaryota</taxon>
        <taxon>Metazoa</taxon>
        <taxon>Ecdysozoa</taxon>
        <taxon>Arthropoda</taxon>
        <taxon>Hexapoda</taxon>
        <taxon>Insecta</taxon>
        <taxon>Pterygota</taxon>
        <taxon>Neoptera</taxon>
        <taxon>Endopterygota</taxon>
        <taxon>Coleoptera</taxon>
        <taxon>Polyphaga</taxon>
        <taxon>Scarabaeiformia</taxon>
        <taxon>Scarabaeidae</taxon>
        <taxon>Rutelinae</taxon>
        <taxon>Popillia</taxon>
    </lineage>
</organism>
<dbReference type="PANTHER" id="PTHR11461:SF211">
    <property type="entry name" value="GH10112P-RELATED"/>
    <property type="match status" value="1"/>
</dbReference>
<evidence type="ECO:0000256" key="4">
    <source>
        <dbReference type="RuleBase" id="RU000411"/>
    </source>
</evidence>
<keyword evidence="3 6" id="KW-0722">Serine protease inhibitor</keyword>
<dbReference type="GO" id="GO:0005615">
    <property type="term" value="C:extracellular space"/>
    <property type="evidence" value="ECO:0007669"/>
    <property type="project" value="InterPro"/>
</dbReference>
<evidence type="ECO:0000313" key="6">
    <source>
        <dbReference type="EMBL" id="KAK9731412.1"/>
    </source>
</evidence>
<dbReference type="GO" id="GO:0004867">
    <property type="term" value="F:serine-type endopeptidase inhibitor activity"/>
    <property type="evidence" value="ECO:0007669"/>
    <property type="project" value="UniProtKB-KW"/>
</dbReference>
<dbReference type="InterPro" id="IPR023795">
    <property type="entry name" value="Serpin_CS"/>
</dbReference>
<dbReference type="PROSITE" id="PS00284">
    <property type="entry name" value="SERPIN"/>
    <property type="match status" value="1"/>
</dbReference>
<keyword evidence="2 6" id="KW-0646">Protease inhibitor</keyword>
<dbReference type="Pfam" id="PF00079">
    <property type="entry name" value="Serpin"/>
    <property type="match status" value="1"/>
</dbReference>
<dbReference type="Gene3D" id="3.30.497.10">
    <property type="entry name" value="Antithrombin, subunit I, domain 2"/>
    <property type="match status" value="1"/>
</dbReference>
<gene>
    <name evidence="6" type="ORF">QE152_g13663</name>
</gene>
<evidence type="ECO:0000256" key="2">
    <source>
        <dbReference type="ARBA" id="ARBA00022690"/>
    </source>
</evidence>
<sequence length="401" mass="45413">MLIIDIYYEFQLLQNKMAFNKLPVYILFFIVTRIEIIWGDNITTSIKTLSESCYKSLAKEDNLIFSPFSVHAILSLVYEAASGKTASHLQEVLNLPNAKKTADDYKAILDNLNSTEKITINLANKIYLPNNFKLKSKFRWTAKAYFNAGVENISFTNSDAAAENINNWVNEKTNNKIQQIFNANDFNDQTKGILLSAIYFKGNWSYSFAKAMTYTEKFYISKTKSISHPMMHMTAPFGYMENAELDSKILKMDYGNKRFAMYIILPNARMGIKNLEKKLSSLDVNHLQLSMMKKVEVAIPKFKIQSTSELSRPLQKIGLGDIFSGNANFSKMIEAEQGLKFQKVIQKAFIEVDEEGTEAAAATGAVVSFIADHPFVFYITFEGAHPAKAILFVGKVVEPHY</sequence>
<dbReference type="InterPro" id="IPR042185">
    <property type="entry name" value="Serpin_sf_2"/>
</dbReference>
<dbReference type="Gene3D" id="2.30.39.10">
    <property type="entry name" value="Alpha-1-antitrypsin, domain 1"/>
    <property type="match status" value="1"/>
</dbReference>
<feature type="domain" description="Serpin" evidence="5">
    <location>
        <begin position="51"/>
        <end position="399"/>
    </location>
</feature>
<dbReference type="EMBL" id="JASPKY010000132">
    <property type="protein sequence ID" value="KAK9731412.1"/>
    <property type="molecule type" value="Genomic_DNA"/>
</dbReference>
<dbReference type="SUPFAM" id="SSF56574">
    <property type="entry name" value="Serpins"/>
    <property type="match status" value="1"/>
</dbReference>
<comment type="caution">
    <text evidence="6">The sequence shown here is derived from an EMBL/GenBank/DDBJ whole genome shotgun (WGS) entry which is preliminary data.</text>
</comment>
<protein>
    <submittedName>
        <fullName evidence="6">Serpin (Serine protease inhibitor)</fullName>
    </submittedName>
</protein>
<dbReference type="CDD" id="cd19601">
    <property type="entry name" value="serpin42Da-like"/>
    <property type="match status" value="1"/>
</dbReference>
<proteinExistence type="inferred from homology"/>
<accession>A0AAW1LBX5</accession>
<dbReference type="AlphaFoldDB" id="A0AAW1LBX5"/>
<evidence type="ECO:0000256" key="1">
    <source>
        <dbReference type="ARBA" id="ARBA00009500"/>
    </source>
</evidence>
<dbReference type="InterPro" id="IPR000215">
    <property type="entry name" value="Serpin_fam"/>
</dbReference>
<comment type="similarity">
    <text evidence="1 4">Belongs to the serpin family.</text>
</comment>
<evidence type="ECO:0000259" key="5">
    <source>
        <dbReference type="SMART" id="SM00093"/>
    </source>
</evidence>
<evidence type="ECO:0000313" key="7">
    <source>
        <dbReference type="Proteomes" id="UP001458880"/>
    </source>
</evidence>
<reference evidence="6 7" key="1">
    <citation type="journal article" date="2024" name="BMC Genomics">
        <title>De novo assembly and annotation of Popillia japonica's genome with initial clues to its potential as an invasive pest.</title>
        <authorList>
            <person name="Cucini C."/>
            <person name="Boschi S."/>
            <person name="Funari R."/>
            <person name="Cardaioli E."/>
            <person name="Iannotti N."/>
            <person name="Marturano G."/>
            <person name="Paoli F."/>
            <person name="Bruttini M."/>
            <person name="Carapelli A."/>
            <person name="Frati F."/>
            <person name="Nardi F."/>
        </authorList>
    </citation>
    <scope>NUCLEOTIDE SEQUENCE [LARGE SCALE GENOMIC DNA]</scope>
    <source>
        <strain evidence="6">DMR45628</strain>
    </source>
</reference>
<evidence type="ECO:0000256" key="3">
    <source>
        <dbReference type="ARBA" id="ARBA00022900"/>
    </source>
</evidence>
<dbReference type="PANTHER" id="PTHR11461">
    <property type="entry name" value="SERINE PROTEASE INHIBITOR, SERPIN"/>
    <property type="match status" value="1"/>
</dbReference>
<dbReference type="InterPro" id="IPR036186">
    <property type="entry name" value="Serpin_sf"/>
</dbReference>
<dbReference type="InterPro" id="IPR042178">
    <property type="entry name" value="Serpin_sf_1"/>
</dbReference>
<name>A0AAW1LBX5_POPJA</name>
<dbReference type="Proteomes" id="UP001458880">
    <property type="component" value="Unassembled WGS sequence"/>
</dbReference>
<dbReference type="SMART" id="SM00093">
    <property type="entry name" value="SERPIN"/>
    <property type="match status" value="1"/>
</dbReference>
<dbReference type="InterPro" id="IPR023796">
    <property type="entry name" value="Serpin_dom"/>
</dbReference>